<evidence type="ECO:0000256" key="1">
    <source>
        <dbReference type="SAM" id="MobiDB-lite"/>
    </source>
</evidence>
<feature type="compositionally biased region" description="Polar residues" evidence="1">
    <location>
        <begin position="92"/>
        <end position="104"/>
    </location>
</feature>
<organism evidence="3 4">
    <name type="scientific">Clytia hemisphaerica</name>
    <dbReference type="NCBI Taxonomy" id="252671"/>
    <lineage>
        <taxon>Eukaryota</taxon>
        <taxon>Metazoa</taxon>
        <taxon>Cnidaria</taxon>
        <taxon>Hydrozoa</taxon>
        <taxon>Hydroidolina</taxon>
        <taxon>Leptothecata</taxon>
        <taxon>Obeliida</taxon>
        <taxon>Clytiidae</taxon>
        <taxon>Clytia</taxon>
    </lineage>
</organism>
<name>A0A7M5UJ96_9CNID</name>
<keyword evidence="2" id="KW-1133">Transmembrane helix</keyword>
<keyword evidence="2" id="KW-0472">Membrane</keyword>
<evidence type="ECO:0000313" key="4">
    <source>
        <dbReference type="Proteomes" id="UP000594262"/>
    </source>
</evidence>
<sequence length="135" mass="16020">MLIIFTFKMVKNEKHAPKTLQEELRRMPIDYQRRVRWTLRIGAAWLSLVIGGAGVFFLSKPYMDRKRIEKIKSGEFFREIQESEEKYGLQKRSYNQMRNPYKQQDSNDDLDPPKFLAEMIEKVVQEESSKTNGAQ</sequence>
<evidence type="ECO:0000256" key="2">
    <source>
        <dbReference type="SAM" id="Phobius"/>
    </source>
</evidence>
<protein>
    <submittedName>
        <fullName evidence="3">Uncharacterized protein</fullName>
    </submittedName>
</protein>
<dbReference type="Proteomes" id="UP000594262">
    <property type="component" value="Unplaced"/>
</dbReference>
<keyword evidence="2" id="KW-0812">Transmembrane</keyword>
<feature type="transmembrane region" description="Helical" evidence="2">
    <location>
        <begin position="37"/>
        <end position="58"/>
    </location>
</feature>
<dbReference type="EnsemblMetazoa" id="CLYHEMT001708.1">
    <property type="protein sequence ID" value="CLYHEMP001708.1"/>
    <property type="gene ID" value="CLYHEMG001708"/>
</dbReference>
<evidence type="ECO:0000313" key="3">
    <source>
        <dbReference type="EnsemblMetazoa" id="CLYHEMP001708.1"/>
    </source>
</evidence>
<dbReference type="AlphaFoldDB" id="A0A7M5UJ96"/>
<reference evidence="3" key="1">
    <citation type="submission" date="2021-01" db="UniProtKB">
        <authorList>
            <consortium name="EnsemblMetazoa"/>
        </authorList>
    </citation>
    <scope>IDENTIFICATION</scope>
</reference>
<keyword evidence="4" id="KW-1185">Reference proteome</keyword>
<proteinExistence type="predicted"/>
<accession>A0A7M5UJ96</accession>
<feature type="region of interest" description="Disordered" evidence="1">
    <location>
        <begin position="88"/>
        <end position="112"/>
    </location>
</feature>